<dbReference type="Proteomes" id="UP000808337">
    <property type="component" value="Unassembled WGS sequence"/>
</dbReference>
<dbReference type="InterPro" id="IPR026444">
    <property type="entry name" value="Secre_tail"/>
</dbReference>
<dbReference type="GO" id="GO:0008199">
    <property type="term" value="F:ferric iron binding"/>
    <property type="evidence" value="ECO:0007669"/>
    <property type="project" value="InterPro"/>
</dbReference>
<accession>A0A9D7SYA2</accession>
<dbReference type="InterPro" id="IPR015889">
    <property type="entry name" value="Intradiol_dOase_core"/>
</dbReference>
<organism evidence="2 3">
    <name type="scientific">Candidatus Opimibacter skivensis</name>
    <dbReference type="NCBI Taxonomy" id="2982028"/>
    <lineage>
        <taxon>Bacteria</taxon>
        <taxon>Pseudomonadati</taxon>
        <taxon>Bacteroidota</taxon>
        <taxon>Saprospiria</taxon>
        <taxon>Saprospirales</taxon>
        <taxon>Saprospiraceae</taxon>
        <taxon>Candidatus Opimibacter</taxon>
    </lineage>
</organism>
<protein>
    <submittedName>
        <fullName evidence="2">T9SS type A sorting domain-containing protein</fullName>
    </submittedName>
</protein>
<dbReference type="GO" id="GO:0016702">
    <property type="term" value="F:oxidoreductase activity, acting on single donors with incorporation of molecular oxygen, incorporation of two atoms of oxygen"/>
    <property type="evidence" value="ECO:0007669"/>
    <property type="project" value="InterPro"/>
</dbReference>
<feature type="domain" description="Intradiol ring-cleavage dioxygenases" evidence="1">
    <location>
        <begin position="85"/>
        <end position="172"/>
    </location>
</feature>
<evidence type="ECO:0000313" key="3">
    <source>
        <dbReference type="Proteomes" id="UP000808337"/>
    </source>
</evidence>
<evidence type="ECO:0000313" key="2">
    <source>
        <dbReference type="EMBL" id="MBK9984426.1"/>
    </source>
</evidence>
<sequence>MNKRRDFLRLSGLAGAATLIPFNKSSVKKSNTLLVGGGCTLIPSETAGPYPLDLHNNQAMFRTDIREAQEGIQLDQTLKIIGAVNCLPMPNCRVDVWHCSAHGYYSGYTTNAHQGVQNHAGETFLRGIQMTDANGEVHFTTIFPGWYPGRIVHIHFQIFLSSVLQVTSQLTYPLTEKNAVLTSHTPYTTYGADPQTFNTDNVFSDGYALQLATLTPNPNTGGYNSYLEVTIDGTGTTALQQLEPETGGQFKLEQNYPNPFNVETVVPFTLKENSNVKLDLFDLSGKKVATISKTGLSAGEQKIEISLKNLNLPKANYLYQLEVENNIGTFRQAKMMTSLKN</sequence>
<proteinExistence type="predicted"/>
<gene>
    <name evidence="2" type="ORF">IPP15_19005</name>
</gene>
<evidence type="ECO:0000259" key="1">
    <source>
        <dbReference type="Pfam" id="PF00775"/>
    </source>
</evidence>
<name>A0A9D7SYA2_9BACT</name>
<comment type="caution">
    <text evidence="2">The sequence shown here is derived from an EMBL/GenBank/DDBJ whole genome shotgun (WGS) entry which is preliminary data.</text>
</comment>
<dbReference type="InterPro" id="IPR000627">
    <property type="entry name" value="Intradiol_dOase_C"/>
</dbReference>
<dbReference type="Gene3D" id="2.60.130.10">
    <property type="entry name" value="Aromatic compound dioxygenase"/>
    <property type="match status" value="1"/>
</dbReference>
<dbReference type="EMBL" id="JADKGY010000029">
    <property type="protein sequence ID" value="MBK9984426.1"/>
    <property type="molecule type" value="Genomic_DNA"/>
</dbReference>
<dbReference type="AlphaFoldDB" id="A0A9D7SYA2"/>
<dbReference type="NCBIfam" id="TIGR04183">
    <property type="entry name" value="Por_Secre_tail"/>
    <property type="match status" value="1"/>
</dbReference>
<reference evidence="2 3" key="1">
    <citation type="submission" date="2020-10" db="EMBL/GenBank/DDBJ databases">
        <title>Connecting structure to function with the recovery of over 1000 high-quality activated sludge metagenome-assembled genomes encoding full-length rRNA genes using long-read sequencing.</title>
        <authorList>
            <person name="Singleton C.M."/>
            <person name="Petriglieri F."/>
            <person name="Kristensen J.M."/>
            <person name="Kirkegaard R.H."/>
            <person name="Michaelsen T.Y."/>
            <person name="Andersen M.H."/>
            <person name="Karst S.M."/>
            <person name="Dueholm M.S."/>
            <person name="Nielsen P.H."/>
            <person name="Albertsen M."/>
        </authorList>
    </citation>
    <scope>NUCLEOTIDE SEQUENCE [LARGE SCALE GENOMIC DNA]</scope>
    <source>
        <strain evidence="2">Ribe_18-Q3-R11-54_MAXAC.273</strain>
    </source>
</reference>
<dbReference type="Pfam" id="PF00775">
    <property type="entry name" value="Dioxygenase_C"/>
    <property type="match status" value="1"/>
</dbReference>
<dbReference type="PANTHER" id="PTHR34315:SF1">
    <property type="entry name" value="INTRADIOL RING-CLEAVAGE DIOXYGENASES DOMAIN-CONTAINING PROTEIN-RELATED"/>
    <property type="match status" value="1"/>
</dbReference>
<dbReference type="PANTHER" id="PTHR34315">
    <property type="match status" value="1"/>
</dbReference>
<dbReference type="SUPFAM" id="SSF49482">
    <property type="entry name" value="Aromatic compound dioxygenase"/>
    <property type="match status" value="1"/>
</dbReference>